<evidence type="ECO:0000313" key="7">
    <source>
        <dbReference type="Proteomes" id="UP000243975"/>
    </source>
</evidence>
<feature type="region of interest" description="Disordered" evidence="5">
    <location>
        <begin position="1"/>
        <end position="44"/>
    </location>
</feature>
<protein>
    <recommendedName>
        <fullName evidence="8">Heavy metal-associated domain, HMA</fullName>
    </recommendedName>
</protein>
<dbReference type="Gramene" id="KVH98980">
    <property type="protein sequence ID" value="KVH98980"/>
    <property type="gene ID" value="Ccrd_022767"/>
</dbReference>
<evidence type="ECO:0008006" key="8">
    <source>
        <dbReference type="Google" id="ProtNLM"/>
    </source>
</evidence>
<dbReference type="STRING" id="59895.A0A124SE51"/>
<dbReference type="Gene3D" id="3.30.70.100">
    <property type="match status" value="1"/>
</dbReference>
<name>A0A124SE51_CYNCS</name>
<sequence length="279" mass="31255">MGEEVQKAPEETKKPEEEAKPVAGDEKKEEKSKDPPPPPPPQEVVLRVFMHCEGVEDVVTDCKTHKVVVKGEKADPMKVLERVQKKSHRKVELLSPIPKPPAEEVKKPEQEEPPKPEEKKDEPPAVITVVLKVHMHCEGVESAVPDLKSSQVAVKGTFPATELVDYVHKRTGKQAVIVKQDPEVKKEEEKNDKDEKKGGDGDGEKEEKKPDEGGDKKQEDAGKPEDAAAVMEMRKNEYYYYQPPNYQLYPSRYAAETAYGYSPAPQMFSDENPNACSVM</sequence>
<proteinExistence type="inferred from homology"/>
<gene>
    <name evidence="6" type="ORF">Ccrd_022767</name>
</gene>
<reference evidence="6 7" key="1">
    <citation type="journal article" date="2016" name="Sci. Rep.">
        <title>The genome sequence of the outbreeding globe artichoke constructed de novo incorporating a phase-aware low-pass sequencing strategy of F1 progeny.</title>
        <authorList>
            <person name="Scaglione D."/>
            <person name="Reyes-Chin-Wo S."/>
            <person name="Acquadro A."/>
            <person name="Froenicke L."/>
            <person name="Portis E."/>
            <person name="Beitel C."/>
            <person name="Tirone M."/>
            <person name="Mauro R."/>
            <person name="Lo Monaco A."/>
            <person name="Mauromicale G."/>
            <person name="Faccioli P."/>
            <person name="Cattivelli L."/>
            <person name="Rieseberg L."/>
            <person name="Michelmore R."/>
            <person name="Lanteri S."/>
        </authorList>
    </citation>
    <scope>NUCLEOTIDE SEQUENCE [LARGE SCALE GENOMIC DNA]</scope>
    <source>
        <strain evidence="6">2C</strain>
    </source>
</reference>
<dbReference type="InterPro" id="IPR044577">
    <property type="entry name" value="HIPP4/7/8/17/18/19"/>
</dbReference>
<evidence type="ECO:0000256" key="1">
    <source>
        <dbReference type="ARBA" id="ARBA00022481"/>
    </source>
</evidence>
<keyword evidence="2" id="KW-0479">Metal-binding</keyword>
<comment type="caution">
    <text evidence="6">The sequence shown here is derived from an EMBL/GenBank/DDBJ whole genome shotgun (WGS) entry which is preliminary data.</text>
</comment>
<feature type="compositionally biased region" description="Basic and acidic residues" evidence="5">
    <location>
        <begin position="101"/>
        <end position="123"/>
    </location>
</feature>
<dbReference type="PANTHER" id="PTHR46195:SF33">
    <property type="entry name" value="HEAVY METAL-ASSOCIATED DOMAIN, HMA, HEAVY METAL-ASSOCIATED DOMAIN SUPERFAMILY"/>
    <property type="match status" value="1"/>
</dbReference>
<feature type="region of interest" description="Disordered" evidence="5">
    <location>
        <begin position="178"/>
        <end position="228"/>
    </location>
</feature>
<dbReference type="EMBL" id="LEKV01003640">
    <property type="protein sequence ID" value="KVH98980.1"/>
    <property type="molecule type" value="Genomic_DNA"/>
</dbReference>
<dbReference type="GO" id="GO:0046872">
    <property type="term" value="F:metal ion binding"/>
    <property type="evidence" value="ECO:0007669"/>
    <property type="project" value="UniProtKB-KW"/>
</dbReference>
<keyword evidence="1" id="KW-0488">Methylation</keyword>
<comment type="similarity">
    <text evidence="4">Belongs to the HIPP family.</text>
</comment>
<evidence type="ECO:0000256" key="2">
    <source>
        <dbReference type="ARBA" id="ARBA00022723"/>
    </source>
</evidence>
<dbReference type="PANTHER" id="PTHR46195">
    <property type="entry name" value="HEAVY METAL-ASSOCIATED ISOPRENYLATED PLANT PROTEIN 7"/>
    <property type="match status" value="1"/>
</dbReference>
<feature type="compositionally biased region" description="Basic and acidic residues" evidence="5">
    <location>
        <begin position="1"/>
        <end position="34"/>
    </location>
</feature>
<evidence type="ECO:0000313" key="6">
    <source>
        <dbReference type="EMBL" id="KVH98980.1"/>
    </source>
</evidence>
<organism evidence="6 7">
    <name type="scientific">Cynara cardunculus var. scolymus</name>
    <name type="common">Globe artichoke</name>
    <name type="synonym">Cynara scolymus</name>
    <dbReference type="NCBI Taxonomy" id="59895"/>
    <lineage>
        <taxon>Eukaryota</taxon>
        <taxon>Viridiplantae</taxon>
        <taxon>Streptophyta</taxon>
        <taxon>Embryophyta</taxon>
        <taxon>Tracheophyta</taxon>
        <taxon>Spermatophyta</taxon>
        <taxon>Magnoliopsida</taxon>
        <taxon>eudicotyledons</taxon>
        <taxon>Gunneridae</taxon>
        <taxon>Pentapetalae</taxon>
        <taxon>asterids</taxon>
        <taxon>campanulids</taxon>
        <taxon>Asterales</taxon>
        <taxon>Asteraceae</taxon>
        <taxon>Carduoideae</taxon>
        <taxon>Cardueae</taxon>
        <taxon>Carduinae</taxon>
        <taxon>Cynara</taxon>
    </lineage>
</organism>
<evidence type="ECO:0000256" key="4">
    <source>
        <dbReference type="ARBA" id="ARBA00024045"/>
    </source>
</evidence>
<evidence type="ECO:0000256" key="5">
    <source>
        <dbReference type="SAM" id="MobiDB-lite"/>
    </source>
</evidence>
<keyword evidence="3" id="KW-0636">Prenylation</keyword>
<evidence type="ECO:0000256" key="3">
    <source>
        <dbReference type="ARBA" id="ARBA00023289"/>
    </source>
</evidence>
<keyword evidence="7" id="KW-1185">Reference proteome</keyword>
<accession>A0A124SE51</accession>
<feature type="region of interest" description="Disordered" evidence="5">
    <location>
        <begin position="82"/>
        <end position="125"/>
    </location>
</feature>
<feature type="compositionally biased region" description="Basic and acidic residues" evidence="5">
    <location>
        <begin position="180"/>
        <end position="228"/>
    </location>
</feature>
<dbReference type="Proteomes" id="UP000243975">
    <property type="component" value="Unassembled WGS sequence"/>
</dbReference>
<dbReference type="AlphaFoldDB" id="A0A124SE51"/>
<keyword evidence="3" id="KW-0449">Lipoprotein</keyword>
<dbReference type="OMA" id="MHCEGVE"/>